<protein>
    <recommendedName>
        <fullName evidence="3">SIMPL domain-containing protein</fullName>
    </recommendedName>
</protein>
<accession>A0A2W4TWP9</accession>
<dbReference type="Gene3D" id="3.30.110.170">
    <property type="entry name" value="Protein of unknown function (DUF541), domain 1"/>
    <property type="match status" value="1"/>
</dbReference>
<sequence length="261" mass="26996">MLTIRIKKALLLGSVGTMIALATGAVLPKAGYANPLQLAQVTSLAPQTISVSGQGRASVPATEAAVIFTYVSTSYPEYSEETGALVMPAKIPQTADLQSTVDALVAGGIAYDVRVSQGSYDYQSLQMTVRLKNPTSDRLDKITAVAVETASAEGKFSPTPAGVVYVTDNCEGIESTARAMAVADAREQAISLAAASGLKLGGLSAIAGGLSFSYYGLSGINCPTNIDEVLRYGNPVGFATSGSQSPEVSVDFNVYATYTIE</sequence>
<evidence type="ECO:0000313" key="1">
    <source>
        <dbReference type="EMBL" id="PZO13446.1"/>
    </source>
</evidence>
<evidence type="ECO:0000313" key="2">
    <source>
        <dbReference type="Proteomes" id="UP000249354"/>
    </source>
</evidence>
<gene>
    <name evidence="1" type="ORF">DCF25_16125</name>
</gene>
<reference evidence="2" key="1">
    <citation type="submission" date="2018-04" db="EMBL/GenBank/DDBJ databases">
        <authorList>
            <person name="Cornet L."/>
        </authorList>
    </citation>
    <scope>NUCLEOTIDE SEQUENCE [LARGE SCALE GENOMIC DNA]</scope>
</reference>
<name>A0A2W4TWP9_9CYAN</name>
<evidence type="ECO:0008006" key="3">
    <source>
        <dbReference type="Google" id="ProtNLM"/>
    </source>
</evidence>
<reference evidence="1 2" key="2">
    <citation type="submission" date="2018-06" db="EMBL/GenBank/DDBJ databases">
        <title>Metagenomic assembly of (sub)arctic Cyanobacteria and their associated microbiome from non-axenic cultures.</title>
        <authorList>
            <person name="Baurain D."/>
        </authorList>
    </citation>
    <scope>NUCLEOTIDE SEQUENCE [LARGE SCALE GENOMIC DNA]</scope>
    <source>
        <strain evidence="1">ULC129bin1</strain>
    </source>
</reference>
<organism evidence="1 2">
    <name type="scientific">Leptolyngbya foveolarum</name>
    <dbReference type="NCBI Taxonomy" id="47253"/>
    <lineage>
        <taxon>Bacteria</taxon>
        <taxon>Bacillati</taxon>
        <taxon>Cyanobacteriota</taxon>
        <taxon>Cyanophyceae</taxon>
        <taxon>Leptolyngbyales</taxon>
        <taxon>Leptolyngbyaceae</taxon>
        <taxon>Leptolyngbya group</taxon>
        <taxon>Leptolyngbya</taxon>
    </lineage>
</organism>
<dbReference type="AlphaFoldDB" id="A0A2W4TWP9"/>
<comment type="caution">
    <text evidence="1">The sequence shown here is derived from an EMBL/GenBank/DDBJ whole genome shotgun (WGS) entry which is preliminary data.</text>
</comment>
<dbReference type="Proteomes" id="UP000249354">
    <property type="component" value="Unassembled WGS sequence"/>
</dbReference>
<dbReference type="EMBL" id="QBMC01000125">
    <property type="protein sequence ID" value="PZO13446.1"/>
    <property type="molecule type" value="Genomic_DNA"/>
</dbReference>
<proteinExistence type="predicted"/>
<dbReference type="InterPro" id="IPR007497">
    <property type="entry name" value="SIMPL/DUF541"/>
</dbReference>
<dbReference type="Pfam" id="PF04402">
    <property type="entry name" value="SIMPL"/>
    <property type="match status" value="1"/>
</dbReference>